<keyword evidence="3" id="KW-1185">Reference proteome</keyword>
<evidence type="ECO:0008006" key="4">
    <source>
        <dbReference type="Google" id="ProtNLM"/>
    </source>
</evidence>
<evidence type="ECO:0000256" key="1">
    <source>
        <dbReference type="SAM" id="Phobius"/>
    </source>
</evidence>
<sequence>MSRQRRKFMLLLFSAASMVIIYVGIQWITGYVQSVGDQRTTVDYIRLLVSFSFLTLLALYLLRMALAQLIRWAFTHKKLKLTRFFQRFAPRLSKRILGSMLGTSIAFSSVAVAYAGEPLPASLAQSPASDRANHELASYPVRQQTSVPSPQWFPEAMSVPLSPLVSPGTNHPRQRAVQRNEVVVAEGQNLWSIAAEHLGAQATVEEISAYWPKIYQHNKKTIGADPDLLRIGTVLELPPAS</sequence>
<keyword evidence="1" id="KW-0812">Transmembrane</keyword>
<dbReference type="Proteomes" id="UP000316242">
    <property type="component" value="Unassembled WGS sequence"/>
</dbReference>
<dbReference type="InterPro" id="IPR036779">
    <property type="entry name" value="LysM_dom_sf"/>
</dbReference>
<comment type="caution">
    <text evidence="2">The sequence shown here is derived from an EMBL/GenBank/DDBJ whole genome shotgun (WGS) entry which is preliminary data.</text>
</comment>
<dbReference type="EMBL" id="BJNE01000028">
    <property type="protein sequence ID" value="GEC14052.1"/>
    <property type="molecule type" value="Genomic_DNA"/>
</dbReference>
<dbReference type="Gene3D" id="3.10.350.10">
    <property type="entry name" value="LysM domain"/>
    <property type="match status" value="1"/>
</dbReference>
<keyword evidence="1" id="KW-0472">Membrane</keyword>
<evidence type="ECO:0000313" key="3">
    <source>
        <dbReference type="Proteomes" id="UP000316242"/>
    </source>
</evidence>
<accession>A0ABQ0RQG1</accession>
<dbReference type="RefSeq" id="WP_141359294.1">
    <property type="nucleotide sequence ID" value="NZ_BAAAWM010000001.1"/>
</dbReference>
<dbReference type="CDD" id="cd00118">
    <property type="entry name" value="LysM"/>
    <property type="match status" value="1"/>
</dbReference>
<organism evidence="2 3">
    <name type="scientific">Glutamicibacter nicotianae</name>
    <name type="common">Arthrobacter nicotianae</name>
    <dbReference type="NCBI Taxonomy" id="37929"/>
    <lineage>
        <taxon>Bacteria</taxon>
        <taxon>Bacillati</taxon>
        <taxon>Actinomycetota</taxon>
        <taxon>Actinomycetes</taxon>
        <taxon>Micrococcales</taxon>
        <taxon>Micrococcaceae</taxon>
        <taxon>Glutamicibacter</taxon>
    </lineage>
</organism>
<dbReference type="InterPro" id="IPR018392">
    <property type="entry name" value="LysM"/>
</dbReference>
<gene>
    <name evidence="2" type="ORF">ANI01nite_32550</name>
</gene>
<proteinExistence type="predicted"/>
<reference evidence="2 3" key="1">
    <citation type="submission" date="2019-06" db="EMBL/GenBank/DDBJ databases">
        <title>Whole genome shotgun sequence of Glutamicibacter nicotianae NBRC 14234.</title>
        <authorList>
            <person name="Hosoyama A."/>
            <person name="Uohara A."/>
            <person name="Ohji S."/>
            <person name="Ichikawa N."/>
        </authorList>
    </citation>
    <scope>NUCLEOTIDE SEQUENCE [LARGE SCALE GENOMIC DNA]</scope>
    <source>
        <strain evidence="2 3">NBRC 14234</strain>
    </source>
</reference>
<feature type="transmembrane region" description="Helical" evidence="1">
    <location>
        <begin position="95"/>
        <end position="116"/>
    </location>
</feature>
<feature type="transmembrane region" description="Helical" evidence="1">
    <location>
        <begin position="9"/>
        <end position="28"/>
    </location>
</feature>
<name>A0ABQ0RQG1_GLUNI</name>
<feature type="transmembrane region" description="Helical" evidence="1">
    <location>
        <begin position="48"/>
        <end position="74"/>
    </location>
</feature>
<keyword evidence="1" id="KW-1133">Transmembrane helix</keyword>
<protein>
    <recommendedName>
        <fullName evidence="4">LysM domain-containing protein</fullName>
    </recommendedName>
</protein>
<evidence type="ECO:0000313" key="2">
    <source>
        <dbReference type="EMBL" id="GEC14052.1"/>
    </source>
</evidence>